<reference evidence="1" key="1">
    <citation type="submission" date="2022-06" db="EMBL/GenBank/DDBJ databases">
        <title>Phylogenomic reconstructions and comparative analyses of Kickxellomycotina fungi.</title>
        <authorList>
            <person name="Reynolds N.K."/>
            <person name="Stajich J.E."/>
            <person name="Barry K."/>
            <person name="Grigoriev I.V."/>
            <person name="Crous P."/>
            <person name="Smith M.E."/>
        </authorList>
    </citation>
    <scope>NUCLEOTIDE SEQUENCE</scope>
    <source>
        <strain evidence="1">RSA 2271</strain>
    </source>
</reference>
<keyword evidence="2" id="KW-1185">Reference proteome</keyword>
<sequence length="57" mass="6435">IGHSQERPYTIVVHMDNTMEGRAAAEYACGLCTKLKVKYRLIIVFVIALYSKTKVGF</sequence>
<feature type="non-terminal residue" evidence="1">
    <location>
        <position position="57"/>
    </location>
</feature>
<comment type="caution">
    <text evidence="1">The sequence shown here is derived from an EMBL/GenBank/DDBJ whole genome shotgun (WGS) entry which is preliminary data.</text>
</comment>
<protein>
    <submittedName>
        <fullName evidence="1">Uncharacterized protein</fullName>
    </submittedName>
</protein>
<organism evidence="1 2">
    <name type="scientific">Spiromyces aspiralis</name>
    <dbReference type="NCBI Taxonomy" id="68401"/>
    <lineage>
        <taxon>Eukaryota</taxon>
        <taxon>Fungi</taxon>
        <taxon>Fungi incertae sedis</taxon>
        <taxon>Zoopagomycota</taxon>
        <taxon>Kickxellomycotina</taxon>
        <taxon>Kickxellomycetes</taxon>
        <taxon>Kickxellales</taxon>
        <taxon>Kickxellaceae</taxon>
        <taxon>Spiromyces</taxon>
    </lineage>
</organism>
<proteinExistence type="predicted"/>
<name>A0ACC1HRC1_9FUNG</name>
<accession>A0ACC1HRC1</accession>
<dbReference type="EMBL" id="JAMZIH010002106">
    <property type="protein sequence ID" value="KAJ1677663.1"/>
    <property type="molecule type" value="Genomic_DNA"/>
</dbReference>
<gene>
    <name evidence="1" type="ORF">EV182_005692</name>
</gene>
<dbReference type="Proteomes" id="UP001145114">
    <property type="component" value="Unassembled WGS sequence"/>
</dbReference>
<feature type="non-terminal residue" evidence="1">
    <location>
        <position position="1"/>
    </location>
</feature>
<evidence type="ECO:0000313" key="2">
    <source>
        <dbReference type="Proteomes" id="UP001145114"/>
    </source>
</evidence>
<evidence type="ECO:0000313" key="1">
    <source>
        <dbReference type="EMBL" id="KAJ1677663.1"/>
    </source>
</evidence>